<feature type="transmembrane region" description="Helical" evidence="6">
    <location>
        <begin position="12"/>
        <end position="33"/>
    </location>
</feature>
<name>A0A410JYN7_9BACT</name>
<dbReference type="OrthoDB" id="9792188at2"/>
<dbReference type="KEGG" id="gtl:EP073_07460"/>
<dbReference type="EMBL" id="CP035108">
    <property type="protein sequence ID" value="QAR33243.1"/>
    <property type="molecule type" value="Genomic_DNA"/>
</dbReference>
<feature type="transmembrane region" description="Helical" evidence="6">
    <location>
        <begin position="295"/>
        <end position="315"/>
    </location>
</feature>
<evidence type="ECO:0000256" key="4">
    <source>
        <dbReference type="ARBA" id="ARBA00022989"/>
    </source>
</evidence>
<feature type="transmembrane region" description="Helical" evidence="6">
    <location>
        <begin position="53"/>
        <end position="77"/>
    </location>
</feature>
<dbReference type="PANTHER" id="PTHR33529:SF6">
    <property type="entry name" value="YJGP_YJGQ FAMILY PERMEASE"/>
    <property type="match status" value="1"/>
</dbReference>
<dbReference type="RefSeq" id="WP_128466529.1">
    <property type="nucleotide sequence ID" value="NZ_CP035108.1"/>
</dbReference>
<feature type="transmembrane region" description="Helical" evidence="6">
    <location>
        <begin position="268"/>
        <end position="288"/>
    </location>
</feature>
<evidence type="ECO:0000313" key="8">
    <source>
        <dbReference type="Proteomes" id="UP000287502"/>
    </source>
</evidence>
<evidence type="ECO:0000256" key="2">
    <source>
        <dbReference type="ARBA" id="ARBA00022475"/>
    </source>
</evidence>
<dbReference type="GO" id="GO:0043190">
    <property type="term" value="C:ATP-binding cassette (ABC) transporter complex"/>
    <property type="evidence" value="ECO:0007669"/>
    <property type="project" value="TreeGrafter"/>
</dbReference>
<organism evidence="7 8">
    <name type="scientific">Geovibrio thiophilus</name>
    <dbReference type="NCBI Taxonomy" id="139438"/>
    <lineage>
        <taxon>Bacteria</taxon>
        <taxon>Pseudomonadati</taxon>
        <taxon>Deferribacterota</taxon>
        <taxon>Deferribacteres</taxon>
        <taxon>Deferribacterales</taxon>
        <taxon>Geovibrionaceae</taxon>
        <taxon>Geovibrio</taxon>
    </lineage>
</organism>
<evidence type="ECO:0000256" key="6">
    <source>
        <dbReference type="SAM" id="Phobius"/>
    </source>
</evidence>
<keyword evidence="3 6" id="KW-0812">Transmembrane</keyword>
<evidence type="ECO:0000313" key="7">
    <source>
        <dbReference type="EMBL" id="QAR33243.1"/>
    </source>
</evidence>
<protein>
    <submittedName>
        <fullName evidence="7">YjgP/YjgQ family permease</fullName>
    </submittedName>
</protein>
<accession>A0A410JYN7</accession>
<evidence type="ECO:0000256" key="5">
    <source>
        <dbReference type="ARBA" id="ARBA00023136"/>
    </source>
</evidence>
<dbReference type="Pfam" id="PF03739">
    <property type="entry name" value="LptF_LptG"/>
    <property type="match status" value="1"/>
</dbReference>
<feature type="transmembrane region" description="Helical" evidence="6">
    <location>
        <begin position="327"/>
        <end position="348"/>
    </location>
</feature>
<proteinExistence type="predicted"/>
<evidence type="ECO:0000256" key="1">
    <source>
        <dbReference type="ARBA" id="ARBA00004651"/>
    </source>
</evidence>
<reference evidence="7 8" key="1">
    <citation type="submission" date="2019-01" db="EMBL/GenBank/DDBJ databases">
        <title>Geovibrio thiophilus DSM 11263, complete genome.</title>
        <authorList>
            <person name="Spring S."/>
            <person name="Bunk B."/>
            <person name="Sproer C."/>
        </authorList>
    </citation>
    <scope>NUCLEOTIDE SEQUENCE [LARGE SCALE GENOMIC DNA]</scope>
    <source>
        <strain evidence="7 8">DSM 11263</strain>
    </source>
</reference>
<dbReference type="Proteomes" id="UP000287502">
    <property type="component" value="Chromosome"/>
</dbReference>
<dbReference type="AlphaFoldDB" id="A0A410JYN7"/>
<dbReference type="InterPro" id="IPR005495">
    <property type="entry name" value="LptG/LptF_permease"/>
</dbReference>
<evidence type="ECO:0000256" key="3">
    <source>
        <dbReference type="ARBA" id="ARBA00022692"/>
    </source>
</evidence>
<feature type="transmembrane region" description="Helical" evidence="6">
    <location>
        <begin position="98"/>
        <end position="122"/>
    </location>
</feature>
<comment type="subcellular location">
    <subcellularLocation>
        <location evidence="1">Cell membrane</location>
        <topology evidence="1">Multi-pass membrane protein</topology>
    </subcellularLocation>
</comment>
<keyword evidence="2" id="KW-1003">Cell membrane</keyword>
<keyword evidence="4 6" id="KW-1133">Transmembrane helix</keyword>
<gene>
    <name evidence="7" type="ORF">EP073_07460</name>
</gene>
<sequence>MNTLQRYIIREIVPLFIFGNVLFVVFLLLEKLINLADLFFTKNVPGLLIAQTVIYYLPSFLMITIPTSALMASMVGFGRMSSDSEITVMKAAGAGGVFFLKPAAAVGIGAFLLSLVMSVYLMPLGSTLAINNLTKIAKSISVKDMKENEMYDEIPGLLFYADKRPDDNEFGKIVVIDKNTGTIITAETGAIVPSEEAALVMNFSNGRVVAETAGDERTVVRFGEMAMNLPFELKDKFSKRDEYFMTMTELAENFGEHVNYRFEFSKRLALPVAGLLMGILGMSLGIFFHRSGRSIGIPLSLGLTLFYYMIFFTSLNLARAGAMDAFFAPWLANIFFTAVTAVFAYRVLK</sequence>
<dbReference type="GO" id="GO:0015920">
    <property type="term" value="P:lipopolysaccharide transport"/>
    <property type="evidence" value="ECO:0007669"/>
    <property type="project" value="TreeGrafter"/>
</dbReference>
<keyword evidence="8" id="KW-1185">Reference proteome</keyword>
<dbReference type="PANTHER" id="PTHR33529">
    <property type="entry name" value="SLR0882 PROTEIN-RELATED"/>
    <property type="match status" value="1"/>
</dbReference>
<keyword evidence="5 6" id="KW-0472">Membrane</keyword>